<organism evidence="1 2">
    <name type="scientific">Peronosclerospora sorghi</name>
    <dbReference type="NCBI Taxonomy" id="230839"/>
    <lineage>
        <taxon>Eukaryota</taxon>
        <taxon>Sar</taxon>
        <taxon>Stramenopiles</taxon>
        <taxon>Oomycota</taxon>
        <taxon>Peronosporomycetes</taxon>
        <taxon>Peronosporales</taxon>
        <taxon>Peronosporaceae</taxon>
        <taxon>Peronosclerospora</taxon>
    </lineage>
</organism>
<proteinExistence type="predicted"/>
<keyword evidence="2" id="KW-1185">Reference proteome</keyword>
<accession>A0ACC0VUE9</accession>
<gene>
    <name evidence="1" type="ORF">PsorP6_010075</name>
</gene>
<protein>
    <submittedName>
        <fullName evidence="1">Uncharacterized protein</fullName>
    </submittedName>
</protein>
<name>A0ACC0VUE9_9STRA</name>
<evidence type="ECO:0000313" key="2">
    <source>
        <dbReference type="Proteomes" id="UP001163321"/>
    </source>
</evidence>
<evidence type="ECO:0000313" key="1">
    <source>
        <dbReference type="EMBL" id="KAI9909822.1"/>
    </source>
</evidence>
<comment type="caution">
    <text evidence="1">The sequence shown here is derived from an EMBL/GenBank/DDBJ whole genome shotgun (WGS) entry which is preliminary data.</text>
</comment>
<sequence>MQKTTVELDRSSAKKGGLCIAHGGGHRCQVAGCASSAVAVLVAELMEVIVDVQWKGVLVVPRLGDGALCMVVENVVQLAAALAAPSA</sequence>
<reference evidence="1 2" key="1">
    <citation type="journal article" date="2022" name="bioRxiv">
        <title>The genome of the oomycete Peronosclerospora sorghi, a cosmopolitan pathogen of maize and sorghum, is inflated with dispersed pseudogenes.</title>
        <authorList>
            <person name="Fletcher K."/>
            <person name="Martin F."/>
            <person name="Isakeit T."/>
            <person name="Cavanaugh K."/>
            <person name="Magill C."/>
            <person name="Michelmore R."/>
        </authorList>
    </citation>
    <scope>NUCLEOTIDE SEQUENCE [LARGE SCALE GENOMIC DNA]</scope>
    <source>
        <strain evidence="1">P6</strain>
    </source>
</reference>
<dbReference type="Proteomes" id="UP001163321">
    <property type="component" value="Chromosome 6"/>
</dbReference>
<dbReference type="EMBL" id="CM047585">
    <property type="protein sequence ID" value="KAI9909822.1"/>
    <property type="molecule type" value="Genomic_DNA"/>
</dbReference>